<name>A0A7S3Y252_HETAK</name>
<feature type="chain" id="PRO_5031328472" evidence="2">
    <location>
        <begin position="23"/>
        <end position="244"/>
    </location>
</feature>
<feature type="region of interest" description="Disordered" evidence="1">
    <location>
        <begin position="131"/>
        <end position="244"/>
    </location>
</feature>
<reference evidence="3" key="1">
    <citation type="submission" date="2021-01" db="EMBL/GenBank/DDBJ databases">
        <authorList>
            <person name="Corre E."/>
            <person name="Pelletier E."/>
            <person name="Niang G."/>
            <person name="Scheremetjew M."/>
            <person name="Finn R."/>
            <person name="Kale V."/>
            <person name="Holt S."/>
            <person name="Cochrane G."/>
            <person name="Meng A."/>
            <person name="Brown T."/>
            <person name="Cohen L."/>
        </authorList>
    </citation>
    <scope>NUCLEOTIDE SEQUENCE</scope>
    <source>
        <strain evidence="3">CCMP3107</strain>
    </source>
</reference>
<proteinExistence type="predicted"/>
<evidence type="ECO:0000313" key="3">
    <source>
        <dbReference type="EMBL" id="CAE0638738.1"/>
    </source>
</evidence>
<evidence type="ECO:0000256" key="2">
    <source>
        <dbReference type="SAM" id="SignalP"/>
    </source>
</evidence>
<protein>
    <submittedName>
        <fullName evidence="3">Uncharacterized protein</fullName>
    </submittedName>
</protein>
<accession>A0A7S3Y252</accession>
<evidence type="ECO:0000256" key="1">
    <source>
        <dbReference type="SAM" id="MobiDB-lite"/>
    </source>
</evidence>
<gene>
    <name evidence="3" type="ORF">HAKA00212_LOCUS17523</name>
</gene>
<feature type="region of interest" description="Disordered" evidence="1">
    <location>
        <begin position="64"/>
        <end position="89"/>
    </location>
</feature>
<dbReference type="EMBL" id="HBIU01038294">
    <property type="protein sequence ID" value="CAE0638738.1"/>
    <property type="molecule type" value="Transcribed_RNA"/>
</dbReference>
<keyword evidence="2" id="KW-0732">Signal</keyword>
<dbReference type="AlphaFoldDB" id="A0A7S3Y252"/>
<feature type="compositionally biased region" description="Low complexity" evidence="1">
    <location>
        <begin position="184"/>
        <end position="193"/>
    </location>
</feature>
<sequence>MKAHCSFWMLIAAPFFPSEVNCFLFPRSITHSRRSTRLMYKPNAQWQKDNWDYLQDDDEYSNFPDYLPVPGAPGTGPPTSTPENSPMEELPDAHGILFPHFQELEYHAVLQPHRAPFPEWGDLLGPYGRWGEPYDDDDEKEEKKRSKRPATKTKLGAKSRESTETDDDNNDDTADLIGDDDLLDSTLGLSSSLNDDDEEEDDDEDDEIDGDAEIVLDDDDDGSDYDDEDDDDDNVGYEAEGVVV</sequence>
<organism evidence="3">
    <name type="scientific">Heterosigma akashiwo</name>
    <name type="common">Chromophytic alga</name>
    <name type="synonym">Heterosigma carterae</name>
    <dbReference type="NCBI Taxonomy" id="2829"/>
    <lineage>
        <taxon>Eukaryota</taxon>
        <taxon>Sar</taxon>
        <taxon>Stramenopiles</taxon>
        <taxon>Ochrophyta</taxon>
        <taxon>Raphidophyceae</taxon>
        <taxon>Chattonellales</taxon>
        <taxon>Chattonellaceae</taxon>
        <taxon>Heterosigma</taxon>
    </lineage>
</organism>
<feature type="compositionally biased region" description="Acidic residues" evidence="1">
    <location>
        <begin position="194"/>
        <end position="235"/>
    </location>
</feature>
<feature type="compositionally biased region" description="Acidic residues" evidence="1">
    <location>
        <begin position="164"/>
        <end position="183"/>
    </location>
</feature>
<feature type="compositionally biased region" description="Basic residues" evidence="1">
    <location>
        <begin position="145"/>
        <end position="157"/>
    </location>
</feature>
<feature type="signal peptide" evidence="2">
    <location>
        <begin position="1"/>
        <end position="22"/>
    </location>
</feature>